<evidence type="ECO:0000313" key="2">
    <source>
        <dbReference type="EMBL" id="AWR21366.1"/>
    </source>
</evidence>
<evidence type="ECO:0000313" key="3">
    <source>
        <dbReference type="Proteomes" id="UP000246894"/>
    </source>
</evidence>
<gene>
    <name evidence="2" type="ORF">AURMO_00758</name>
</gene>
<dbReference type="AlphaFoldDB" id="A0A2Z3RZI3"/>
<dbReference type="Pfam" id="PF11292">
    <property type="entry name" value="DUF3093"/>
    <property type="match status" value="1"/>
</dbReference>
<dbReference type="KEGG" id="aum:AURMO_00758"/>
<protein>
    <recommendedName>
        <fullName evidence="4">DUF3093 domain-containing protein</fullName>
    </recommendedName>
</protein>
<evidence type="ECO:0000256" key="1">
    <source>
        <dbReference type="SAM" id="Phobius"/>
    </source>
</evidence>
<name>A0A2Z3RZI3_9MICO</name>
<feature type="transmembrane region" description="Helical" evidence="1">
    <location>
        <begin position="12"/>
        <end position="41"/>
    </location>
</feature>
<organism evidence="2 3">
    <name type="scientific">Aurantimicrobium photophilum</name>
    <dbReference type="NCBI Taxonomy" id="1987356"/>
    <lineage>
        <taxon>Bacteria</taxon>
        <taxon>Bacillati</taxon>
        <taxon>Actinomycetota</taxon>
        <taxon>Actinomycetes</taxon>
        <taxon>Micrococcales</taxon>
        <taxon>Microbacteriaceae</taxon>
        <taxon>Aurantimicrobium</taxon>
    </lineage>
</organism>
<keyword evidence="3" id="KW-1185">Reference proteome</keyword>
<reference evidence="2 3" key="1">
    <citation type="submission" date="2017-10" db="EMBL/GenBank/DDBJ databases">
        <title>Genome of an Actinobacterium that displays light-enhanced growth.</title>
        <authorList>
            <person name="Maresca J.A."/>
            <person name="Hempel P."/>
            <person name="Shevchenko O."/>
            <person name="Miller K.J."/>
            <person name="Hahn M.W."/>
        </authorList>
    </citation>
    <scope>NUCLEOTIDE SEQUENCE [LARGE SCALE GENOMIC DNA]</scope>
    <source>
        <strain evidence="2 3">MWH-Mo1</strain>
    </source>
</reference>
<proteinExistence type="predicted"/>
<keyword evidence="1" id="KW-1133">Transmembrane helix</keyword>
<evidence type="ECO:0008006" key="4">
    <source>
        <dbReference type="Google" id="ProtNLM"/>
    </source>
</evidence>
<dbReference type="EMBL" id="CP023994">
    <property type="protein sequence ID" value="AWR21366.1"/>
    <property type="molecule type" value="Genomic_DNA"/>
</dbReference>
<dbReference type="Proteomes" id="UP000246894">
    <property type="component" value="Chromosome"/>
</dbReference>
<keyword evidence="1" id="KW-0472">Membrane</keyword>
<keyword evidence="1" id="KW-0812">Transmembrane</keyword>
<sequence>MYLIAALMIPTIILVMAPINFTLGIVLSIVVYALIVIPMFATSPTITLTETELRVGKAHINREFIGAVSAYSGNYAVAARGPELDARAWIFLRGWINPVVRVDITDPNDPTPYWLFSSRHPEELVAALRAGRKAK</sequence>
<dbReference type="InterPro" id="IPR021443">
    <property type="entry name" value="DUF3093"/>
</dbReference>
<accession>A0A2Z3RZI3</accession>